<proteinExistence type="predicted"/>
<keyword evidence="1" id="KW-1133">Transmembrane helix</keyword>
<name>A0A382Y4I4_9ZZZZ</name>
<reference evidence="2" key="1">
    <citation type="submission" date="2018-05" db="EMBL/GenBank/DDBJ databases">
        <authorList>
            <person name="Lanie J.A."/>
            <person name="Ng W.-L."/>
            <person name="Kazmierczak K.M."/>
            <person name="Andrzejewski T.M."/>
            <person name="Davidsen T.M."/>
            <person name="Wayne K.J."/>
            <person name="Tettelin H."/>
            <person name="Glass J.I."/>
            <person name="Rusch D."/>
            <person name="Podicherti R."/>
            <person name="Tsui H.-C.T."/>
            <person name="Winkler M.E."/>
        </authorList>
    </citation>
    <scope>NUCLEOTIDE SEQUENCE</scope>
</reference>
<sequence length="92" mass="10429">MLKPLLIITTILFFIGAGLYYFHESSNFNKSPKLAESNQKLLRELNTKSLDRIKIFGNGSRVDLVQLQGGGWKEQSLNYEADILSIQDLLVN</sequence>
<keyword evidence="1" id="KW-0472">Membrane</keyword>
<evidence type="ECO:0000313" key="2">
    <source>
        <dbReference type="EMBL" id="SVD77398.1"/>
    </source>
</evidence>
<evidence type="ECO:0000256" key="1">
    <source>
        <dbReference type="SAM" id="Phobius"/>
    </source>
</evidence>
<feature type="non-terminal residue" evidence="2">
    <location>
        <position position="92"/>
    </location>
</feature>
<protein>
    <submittedName>
        <fullName evidence="2">Uncharacterized protein</fullName>
    </submittedName>
</protein>
<dbReference type="EMBL" id="UINC01172360">
    <property type="protein sequence ID" value="SVD77398.1"/>
    <property type="molecule type" value="Genomic_DNA"/>
</dbReference>
<feature type="transmembrane region" description="Helical" evidence="1">
    <location>
        <begin position="6"/>
        <end position="23"/>
    </location>
</feature>
<gene>
    <name evidence="2" type="ORF">METZ01_LOCUS430252</name>
</gene>
<dbReference type="AlphaFoldDB" id="A0A382Y4I4"/>
<organism evidence="2">
    <name type="scientific">marine metagenome</name>
    <dbReference type="NCBI Taxonomy" id="408172"/>
    <lineage>
        <taxon>unclassified sequences</taxon>
        <taxon>metagenomes</taxon>
        <taxon>ecological metagenomes</taxon>
    </lineage>
</organism>
<accession>A0A382Y4I4</accession>
<keyword evidence="1" id="KW-0812">Transmembrane</keyword>